<name>A0A0N8GLK0_9CHLR</name>
<evidence type="ECO:0000256" key="3">
    <source>
        <dbReference type="ARBA" id="ARBA00023012"/>
    </source>
</evidence>
<dbReference type="CDD" id="cd16917">
    <property type="entry name" value="HATPase_UhpB-NarQ-NarX-like"/>
    <property type="match status" value="1"/>
</dbReference>
<dbReference type="SUPFAM" id="SSF55874">
    <property type="entry name" value="ATPase domain of HSP90 chaperone/DNA topoisomerase II/histidine kinase"/>
    <property type="match status" value="1"/>
</dbReference>
<accession>A0A0N8GLK0</accession>
<reference evidence="6 7" key="1">
    <citation type="submission" date="2015-07" db="EMBL/GenBank/DDBJ databases">
        <title>Genome sequence of Leptolinea tardivitalis DSM 16556.</title>
        <authorList>
            <person name="Hemp J."/>
            <person name="Ward L.M."/>
            <person name="Pace L.A."/>
            <person name="Fischer W.W."/>
        </authorList>
    </citation>
    <scope>NUCLEOTIDE SEQUENCE [LARGE SCALE GENOMIC DNA]</scope>
    <source>
        <strain evidence="6 7">YMTK-2</strain>
    </source>
</reference>
<dbReference type="InterPro" id="IPR003594">
    <property type="entry name" value="HATPase_dom"/>
</dbReference>
<evidence type="ECO:0000313" key="6">
    <source>
        <dbReference type="EMBL" id="KPL72714.1"/>
    </source>
</evidence>
<organism evidence="6 7">
    <name type="scientific">Leptolinea tardivitalis</name>
    <dbReference type="NCBI Taxonomy" id="229920"/>
    <lineage>
        <taxon>Bacteria</taxon>
        <taxon>Bacillati</taxon>
        <taxon>Chloroflexota</taxon>
        <taxon>Anaerolineae</taxon>
        <taxon>Anaerolineales</taxon>
        <taxon>Anaerolineaceae</taxon>
        <taxon>Leptolinea</taxon>
    </lineage>
</organism>
<keyword evidence="3" id="KW-0902">Two-component regulatory system</keyword>
<dbReference type="PROSITE" id="PS50109">
    <property type="entry name" value="HIS_KIN"/>
    <property type="match status" value="1"/>
</dbReference>
<protein>
    <recommendedName>
        <fullName evidence="5">Histidine kinase domain-containing protein</fullName>
    </recommendedName>
</protein>
<dbReference type="Pfam" id="PF07730">
    <property type="entry name" value="HisKA_3"/>
    <property type="match status" value="1"/>
</dbReference>
<keyword evidence="7" id="KW-1185">Reference proteome</keyword>
<evidence type="ECO:0000256" key="2">
    <source>
        <dbReference type="ARBA" id="ARBA00022777"/>
    </source>
</evidence>
<feature type="domain" description="Histidine kinase" evidence="5">
    <location>
        <begin position="156"/>
        <end position="356"/>
    </location>
</feature>
<dbReference type="GO" id="GO:0000155">
    <property type="term" value="F:phosphorelay sensor kinase activity"/>
    <property type="evidence" value="ECO:0007669"/>
    <property type="project" value="InterPro"/>
</dbReference>
<dbReference type="Gene3D" id="1.20.5.1930">
    <property type="match status" value="1"/>
</dbReference>
<dbReference type="GO" id="GO:0046983">
    <property type="term" value="F:protein dimerization activity"/>
    <property type="evidence" value="ECO:0007669"/>
    <property type="project" value="InterPro"/>
</dbReference>
<dbReference type="InterPro" id="IPR050482">
    <property type="entry name" value="Sensor_HK_TwoCompSys"/>
</dbReference>
<proteinExistence type="predicted"/>
<dbReference type="GO" id="GO:0016020">
    <property type="term" value="C:membrane"/>
    <property type="evidence" value="ECO:0007669"/>
    <property type="project" value="InterPro"/>
</dbReference>
<dbReference type="InterPro" id="IPR011712">
    <property type="entry name" value="Sig_transdc_His_kin_sub3_dim/P"/>
</dbReference>
<dbReference type="Proteomes" id="UP000050430">
    <property type="component" value="Unassembled WGS sequence"/>
</dbReference>
<dbReference type="OrthoDB" id="9781904at2"/>
<evidence type="ECO:0000256" key="1">
    <source>
        <dbReference type="ARBA" id="ARBA00022679"/>
    </source>
</evidence>
<dbReference type="PANTHER" id="PTHR24421">
    <property type="entry name" value="NITRATE/NITRITE SENSOR PROTEIN NARX-RELATED"/>
    <property type="match status" value="1"/>
</dbReference>
<dbReference type="AlphaFoldDB" id="A0A0N8GLK0"/>
<evidence type="ECO:0000256" key="4">
    <source>
        <dbReference type="SAM" id="Coils"/>
    </source>
</evidence>
<dbReference type="Gene3D" id="3.30.565.10">
    <property type="entry name" value="Histidine kinase-like ATPase, C-terminal domain"/>
    <property type="match status" value="1"/>
</dbReference>
<keyword evidence="2" id="KW-0418">Kinase</keyword>
<dbReference type="STRING" id="229920.ADM99_06440"/>
<feature type="coiled-coil region" evidence="4">
    <location>
        <begin position="23"/>
        <end position="57"/>
    </location>
</feature>
<dbReference type="InterPro" id="IPR036890">
    <property type="entry name" value="HATPase_C_sf"/>
</dbReference>
<dbReference type="Pfam" id="PF02518">
    <property type="entry name" value="HATPase_c"/>
    <property type="match status" value="1"/>
</dbReference>
<sequence>MTIKRAETSDPWLEFQQEVNNELEQSRRTMSEIRMMLEQSQAELTRLTQRNAAITGKMQQVQTSFETLPREELRLTFNEALDAQQRLLVMRGQMDKLQSDQSHLQRYINYLEKVQLFVFNEKAISKDVKQQQQSQQSTGVETLAMVMDAIENDRIKISHEMHDGPAQVLSNFIIQAEIANHLVDVDPAKAKIELENLKAAADATFKKIRAYIYELRPMTLDDLGLLPTLKRFFESFAEQNGVEYKFEYKGAERRLVSYLDVLLFRAVQELLTNAVEHNKDYPVKLQLYVQVIYEDSIVRVIVRDNGKGFDATQMDQSGTHGLQTLQQRIKMAGGEIEIDSQPGKGCTVTFQIPAIEPGGAAPEMPPVK</sequence>
<keyword evidence="4" id="KW-0175">Coiled coil</keyword>
<comment type="caution">
    <text evidence="6">The sequence shown here is derived from an EMBL/GenBank/DDBJ whole genome shotgun (WGS) entry which is preliminary data.</text>
</comment>
<dbReference type="RefSeq" id="WP_062421214.1">
    <property type="nucleotide sequence ID" value="NZ_BBYA01000008.1"/>
</dbReference>
<keyword evidence="1" id="KW-0808">Transferase</keyword>
<dbReference type="InterPro" id="IPR005467">
    <property type="entry name" value="His_kinase_dom"/>
</dbReference>
<evidence type="ECO:0000259" key="5">
    <source>
        <dbReference type="PROSITE" id="PS50109"/>
    </source>
</evidence>
<dbReference type="EMBL" id="LGCK01000007">
    <property type="protein sequence ID" value="KPL72714.1"/>
    <property type="molecule type" value="Genomic_DNA"/>
</dbReference>
<evidence type="ECO:0000313" key="7">
    <source>
        <dbReference type="Proteomes" id="UP000050430"/>
    </source>
</evidence>
<gene>
    <name evidence="6" type="ORF">ADM99_06440</name>
</gene>
<dbReference type="PANTHER" id="PTHR24421:SF55">
    <property type="entry name" value="SENSOR HISTIDINE KINASE YDFH"/>
    <property type="match status" value="1"/>
</dbReference>
<dbReference type="SMART" id="SM00387">
    <property type="entry name" value="HATPase_c"/>
    <property type="match status" value="1"/>
</dbReference>